<keyword evidence="4 7" id="KW-1133">Transmembrane helix</keyword>
<dbReference type="PANTHER" id="PTHR30572:SF4">
    <property type="entry name" value="ABC TRANSPORTER PERMEASE YTRF"/>
    <property type="match status" value="1"/>
</dbReference>
<feature type="transmembrane region" description="Helical" evidence="7">
    <location>
        <begin position="275"/>
        <end position="299"/>
    </location>
</feature>
<dbReference type="GO" id="GO:0022857">
    <property type="term" value="F:transmembrane transporter activity"/>
    <property type="evidence" value="ECO:0007669"/>
    <property type="project" value="TreeGrafter"/>
</dbReference>
<evidence type="ECO:0000256" key="1">
    <source>
        <dbReference type="ARBA" id="ARBA00004651"/>
    </source>
</evidence>
<feature type="domain" description="ABC3 transporter permease C-terminal" evidence="8">
    <location>
        <begin position="327"/>
        <end position="434"/>
    </location>
</feature>
<keyword evidence="2" id="KW-1003">Cell membrane</keyword>
<evidence type="ECO:0000256" key="4">
    <source>
        <dbReference type="ARBA" id="ARBA00022989"/>
    </source>
</evidence>
<dbReference type="EMBL" id="NKYE01000010">
    <property type="protein sequence ID" value="OZM71988.1"/>
    <property type="molecule type" value="Genomic_DNA"/>
</dbReference>
<evidence type="ECO:0000256" key="6">
    <source>
        <dbReference type="ARBA" id="ARBA00038076"/>
    </source>
</evidence>
<feature type="transmembrane region" description="Helical" evidence="7">
    <location>
        <begin position="228"/>
        <end position="254"/>
    </location>
</feature>
<keyword evidence="10" id="KW-1185">Reference proteome</keyword>
<gene>
    <name evidence="9" type="ORF">CFN78_17790</name>
</gene>
<feature type="transmembrane region" description="Helical" evidence="7">
    <location>
        <begin position="149"/>
        <end position="170"/>
    </location>
</feature>
<dbReference type="AlphaFoldDB" id="A0A263D1L0"/>
<comment type="caution">
    <text evidence="9">The sequence shown here is derived from an EMBL/GenBank/DDBJ whole genome shotgun (WGS) entry which is preliminary data.</text>
</comment>
<name>A0A263D1L0_9PSEU</name>
<reference evidence="9 10" key="1">
    <citation type="submission" date="2017-07" db="EMBL/GenBank/DDBJ databases">
        <title>Amycolatopsis antarcticus sp. nov., isolated from the surface of an Antarcticus brown macroalga.</title>
        <authorList>
            <person name="Wang J."/>
            <person name="Leiva S."/>
            <person name="Huang J."/>
            <person name="Huang Y."/>
        </authorList>
    </citation>
    <scope>NUCLEOTIDE SEQUENCE [LARGE SCALE GENOMIC DNA]</scope>
    <source>
        <strain evidence="9 10">AU-G6</strain>
    </source>
</reference>
<feature type="transmembrane region" description="Helical" evidence="7">
    <location>
        <begin position="54"/>
        <end position="79"/>
    </location>
</feature>
<feature type="transmembrane region" description="Helical" evidence="7">
    <location>
        <begin position="368"/>
        <end position="392"/>
    </location>
</feature>
<accession>A0A263D1L0</accession>
<evidence type="ECO:0000256" key="2">
    <source>
        <dbReference type="ARBA" id="ARBA00022475"/>
    </source>
</evidence>
<evidence type="ECO:0000259" key="8">
    <source>
        <dbReference type="Pfam" id="PF02687"/>
    </source>
</evidence>
<dbReference type="GO" id="GO:0005886">
    <property type="term" value="C:plasma membrane"/>
    <property type="evidence" value="ECO:0007669"/>
    <property type="project" value="UniProtKB-SubCell"/>
</dbReference>
<evidence type="ECO:0000256" key="7">
    <source>
        <dbReference type="SAM" id="Phobius"/>
    </source>
</evidence>
<feature type="domain" description="ABC3 transporter permease C-terminal" evidence="8">
    <location>
        <begin position="59"/>
        <end position="177"/>
    </location>
</feature>
<keyword evidence="5 7" id="KW-0472">Membrane</keyword>
<dbReference type="Proteomes" id="UP000242444">
    <property type="component" value="Unassembled WGS sequence"/>
</dbReference>
<protein>
    <recommendedName>
        <fullName evidence="8">ABC3 transporter permease C-terminal domain-containing protein</fullName>
    </recommendedName>
</protein>
<comment type="similarity">
    <text evidence="6">Belongs to the ABC-4 integral membrane protein family.</text>
</comment>
<evidence type="ECO:0000256" key="3">
    <source>
        <dbReference type="ARBA" id="ARBA00022692"/>
    </source>
</evidence>
<evidence type="ECO:0000313" key="10">
    <source>
        <dbReference type="Proteomes" id="UP000242444"/>
    </source>
</evidence>
<feature type="transmembrane region" description="Helical" evidence="7">
    <location>
        <begin position="412"/>
        <end position="431"/>
    </location>
</feature>
<evidence type="ECO:0000313" key="9">
    <source>
        <dbReference type="EMBL" id="OZM71988.1"/>
    </source>
</evidence>
<feature type="transmembrane region" description="Helical" evidence="7">
    <location>
        <begin position="110"/>
        <end position="129"/>
    </location>
</feature>
<comment type="subcellular location">
    <subcellularLocation>
        <location evidence="1">Cell membrane</location>
        <topology evidence="1">Multi-pass membrane protein</topology>
    </subcellularLocation>
</comment>
<sequence length="448" mass="44552">MMWRLALRTVRARPVSYLAPAGVLLAGTALLTALATLAETGLAGTGDGTESLAILAAIMGGWTMAIVVYGVVSTIALVIRQRERELALLRSIGTTAAQIRTTVLAETTTVALPAVLAGVLPGIALGSFLLDRMGAVGVVSGPIELVAGWRPLTAGAAVALLSAVAAALLAGRRAGKVAPVLALAEAADAPVSAAVLSRPARYAGLGFVLLGVGSGIGTLFMANGPLLAAAAGPACIAVAIGLALLSPAVVALAARAAPGAPGAVGRLALRNLGARAARSGSIVGPLALLVGIAAGTLYMQSTEDSTAGTGGAAAEEVAPQFAAANYLVVAMIITFSTIAVTNTLVAATWHRRREFGLLRLTASTRRQVLRMVTVESALSAGIAIVLGTVAAAATTIPFSIVKTGSALPAGPLWMYLAIVAGSGAVAVVTTFTTTLRATETRPIAALAA</sequence>
<feature type="transmembrane region" description="Helical" evidence="7">
    <location>
        <begin position="326"/>
        <end position="347"/>
    </location>
</feature>
<dbReference type="InterPro" id="IPR003838">
    <property type="entry name" value="ABC3_permease_C"/>
</dbReference>
<dbReference type="Pfam" id="PF02687">
    <property type="entry name" value="FtsX"/>
    <property type="match status" value="2"/>
</dbReference>
<proteinExistence type="inferred from homology"/>
<dbReference type="PANTHER" id="PTHR30572">
    <property type="entry name" value="MEMBRANE COMPONENT OF TRANSPORTER-RELATED"/>
    <property type="match status" value="1"/>
</dbReference>
<dbReference type="InterPro" id="IPR050250">
    <property type="entry name" value="Macrolide_Exporter_MacB"/>
</dbReference>
<keyword evidence="3 7" id="KW-0812">Transmembrane</keyword>
<dbReference type="OrthoDB" id="3223244at2"/>
<dbReference type="InParanoid" id="A0A263D1L0"/>
<dbReference type="RefSeq" id="WP_094863944.1">
    <property type="nucleotide sequence ID" value="NZ_NKYE01000010.1"/>
</dbReference>
<feature type="transmembrane region" description="Helical" evidence="7">
    <location>
        <begin position="202"/>
        <end position="222"/>
    </location>
</feature>
<evidence type="ECO:0000256" key="5">
    <source>
        <dbReference type="ARBA" id="ARBA00023136"/>
    </source>
</evidence>
<organism evidence="9 10">
    <name type="scientific">Amycolatopsis antarctica</name>
    <dbReference type="NCBI Taxonomy" id="1854586"/>
    <lineage>
        <taxon>Bacteria</taxon>
        <taxon>Bacillati</taxon>
        <taxon>Actinomycetota</taxon>
        <taxon>Actinomycetes</taxon>
        <taxon>Pseudonocardiales</taxon>
        <taxon>Pseudonocardiaceae</taxon>
        <taxon>Amycolatopsis</taxon>
    </lineage>
</organism>